<dbReference type="KEGG" id="amus:LMH87_003975"/>
<dbReference type="RefSeq" id="XP_056048785.1">
    <property type="nucleotide sequence ID" value="XM_056195125.1"/>
</dbReference>
<evidence type="ECO:0000313" key="1">
    <source>
        <dbReference type="EMBL" id="KAJ4145115.1"/>
    </source>
</evidence>
<comment type="caution">
    <text evidence="1">The sequence shown here is derived from an EMBL/GenBank/DDBJ whole genome shotgun (WGS) entry which is preliminary data.</text>
</comment>
<keyword evidence="2" id="KW-1185">Reference proteome</keyword>
<proteinExistence type="predicted"/>
<accession>A0A9W8Q2V8</accession>
<dbReference type="EMBL" id="JAJHUN010000011">
    <property type="protein sequence ID" value="KAJ4145115.1"/>
    <property type="molecule type" value="Genomic_DNA"/>
</dbReference>
<dbReference type="AlphaFoldDB" id="A0A9W8Q2V8"/>
<protein>
    <submittedName>
        <fullName evidence="1">Uncharacterized protein</fullName>
    </submittedName>
</protein>
<dbReference type="GeneID" id="80891134"/>
<dbReference type="Proteomes" id="UP001144673">
    <property type="component" value="Chromosome 2"/>
</dbReference>
<evidence type="ECO:0000313" key="2">
    <source>
        <dbReference type="Proteomes" id="UP001144673"/>
    </source>
</evidence>
<reference evidence="1" key="1">
    <citation type="journal article" date="2023" name="Access Microbiol">
        <title>De-novo genome assembly for Akanthomyces muscarius, a biocontrol agent of insect agricultural pests.</title>
        <authorList>
            <person name="Erdos Z."/>
            <person name="Studholme D.J."/>
            <person name="Raymond B."/>
            <person name="Sharma M."/>
        </authorList>
    </citation>
    <scope>NUCLEOTIDE SEQUENCE</scope>
    <source>
        <strain evidence="1">Ve6</strain>
    </source>
</reference>
<gene>
    <name evidence="1" type="ORF">LMH87_003975</name>
</gene>
<organism evidence="1 2">
    <name type="scientific">Akanthomyces muscarius</name>
    <name type="common">Entomopathogenic fungus</name>
    <name type="synonym">Lecanicillium muscarium</name>
    <dbReference type="NCBI Taxonomy" id="2231603"/>
    <lineage>
        <taxon>Eukaryota</taxon>
        <taxon>Fungi</taxon>
        <taxon>Dikarya</taxon>
        <taxon>Ascomycota</taxon>
        <taxon>Pezizomycotina</taxon>
        <taxon>Sordariomycetes</taxon>
        <taxon>Hypocreomycetidae</taxon>
        <taxon>Hypocreales</taxon>
        <taxon>Cordycipitaceae</taxon>
        <taxon>Akanthomyces</taxon>
    </lineage>
</organism>
<name>A0A9W8Q2V8_AKAMU</name>
<sequence length="86" mass="9562">METSFVKFIGAATCAWVLSYLIDLLDLLPSEEGDMLRDAMPTYHCCPRRSASRAGADNNTHGTGRPRDLAWLLSGIKFLIEGLRFT</sequence>